<organism evidence="1 2">
    <name type="scientific">Hominibacterium faecale</name>
    <dbReference type="NCBI Taxonomy" id="2839743"/>
    <lineage>
        <taxon>Bacteria</taxon>
        <taxon>Bacillati</taxon>
        <taxon>Bacillota</taxon>
        <taxon>Clostridia</taxon>
        <taxon>Peptostreptococcales</taxon>
        <taxon>Anaerovoracaceae</taxon>
        <taxon>Hominibacterium</taxon>
    </lineage>
</organism>
<reference evidence="1" key="1">
    <citation type="submission" date="2022-09" db="EMBL/GenBank/DDBJ databases">
        <title>Culturomic study of gut microbiota in children with autism spectrum disorder.</title>
        <authorList>
            <person name="Efimov B.A."/>
            <person name="Chaplin A.V."/>
            <person name="Sokolova S.R."/>
            <person name="Pikina A.P."/>
            <person name="Korzhanova M."/>
            <person name="Belova V."/>
            <person name="Korostin D."/>
        </authorList>
    </citation>
    <scope>NUCLEOTIDE SEQUENCE</scope>
    <source>
        <strain evidence="1">ASD5510</strain>
    </source>
</reference>
<dbReference type="RefSeq" id="WP_269478440.1">
    <property type="nucleotide sequence ID" value="NZ_JAOSHN010000002.1"/>
</dbReference>
<comment type="caution">
    <text evidence="1">The sequence shown here is derived from an EMBL/GenBank/DDBJ whole genome shotgun (WGS) entry which is preliminary data.</text>
</comment>
<dbReference type="AlphaFoldDB" id="A0A9J6QTX0"/>
<sequence length="481" mass="52586">MGYKHGTHGEFNNTVNPTPAQSGTIPVYVGVAPVHLVNGWKEKDVVNYPVKIASIDHVKKYMGFTSDWDTYTLCEAFSAHFSNDVAAAGPIVAINVLDPDTHKKAEKKTEQLAFVNDVAKISSNTIIVDTAVVANAVLGVDYTIEYDFETGNAVITRLTSSVADSASITYSEIDVSNIDKSTIIGSKSPGGAYTGLSCLNLVYPELGIVANIIDIPKYSQEPDVYKAMLKAAEKINGHWYAWVNADIPVTSASMESAITWKKTNGYVSERSKVCWPKWKLKDGKVYHMSTIATWLMTVVDSQNDGVPMESPSNKEIPAGKQYFGADSVNRGYDQDMANKLNANGITTAVYWGGKTVLWGPHTAAFVDDDNVDQRSVFDTNMRMMMYILNSYQQEHGEMIDKPMTKALSDTIKNREQEKLDALVAVGALIGQPKIERVESDVSNGDFEWKAVITSTPPFKSGTLGLAFSAEGFAAYEEGGEE</sequence>
<gene>
    <name evidence="1" type="ORF">OBO34_07140</name>
</gene>
<keyword evidence="2" id="KW-1185">Reference proteome</keyword>
<evidence type="ECO:0000313" key="1">
    <source>
        <dbReference type="EMBL" id="MCU7378127.1"/>
    </source>
</evidence>
<accession>A0A9J6QTX0</accession>
<protein>
    <submittedName>
        <fullName evidence="1">Phage tail sheath family protein</fullName>
    </submittedName>
</protein>
<dbReference type="InterPro" id="IPR052042">
    <property type="entry name" value="Tail_sheath_structural"/>
</dbReference>
<name>A0A9J6QTX0_9FIRM</name>
<evidence type="ECO:0000313" key="2">
    <source>
        <dbReference type="Proteomes" id="UP001065549"/>
    </source>
</evidence>
<dbReference type="EMBL" id="JAOSHN010000002">
    <property type="protein sequence ID" value="MCU7378127.1"/>
    <property type="molecule type" value="Genomic_DNA"/>
</dbReference>
<proteinExistence type="predicted"/>
<dbReference type="PANTHER" id="PTHR35861">
    <property type="match status" value="1"/>
</dbReference>
<dbReference type="PANTHER" id="PTHR35861:SF1">
    <property type="entry name" value="PHAGE TAIL SHEATH PROTEIN"/>
    <property type="match status" value="1"/>
</dbReference>
<dbReference type="Proteomes" id="UP001065549">
    <property type="component" value="Unassembled WGS sequence"/>
</dbReference>